<dbReference type="PANTHER" id="PTHR43652">
    <property type="entry name" value="BASIC AMINO ACID ANTIPORTER YFCC-RELATED"/>
    <property type="match status" value="1"/>
</dbReference>
<feature type="domain" description="RCK C-terminal" evidence="8">
    <location>
        <begin position="204"/>
        <end position="285"/>
    </location>
</feature>
<feature type="transmembrane region" description="Helical" evidence="7">
    <location>
        <begin position="56"/>
        <end position="74"/>
    </location>
</feature>
<evidence type="ECO:0000313" key="9">
    <source>
        <dbReference type="EMBL" id="MBS3648624.1"/>
    </source>
</evidence>
<dbReference type="InterPro" id="IPR006037">
    <property type="entry name" value="RCK_C"/>
</dbReference>
<proteinExistence type="predicted"/>
<dbReference type="AlphaFoldDB" id="A0A942DW19"/>
<comment type="subcellular location">
    <subcellularLocation>
        <location evidence="1">Membrane</location>
        <topology evidence="1">Multi-pass membrane protein</topology>
    </subcellularLocation>
</comment>
<keyword evidence="5 7" id="KW-1133">Transmembrane helix</keyword>
<dbReference type="GO" id="GO:0008324">
    <property type="term" value="F:monoatomic cation transmembrane transporter activity"/>
    <property type="evidence" value="ECO:0007669"/>
    <property type="project" value="InterPro"/>
</dbReference>
<feature type="transmembrane region" description="Helical" evidence="7">
    <location>
        <begin position="94"/>
        <end position="122"/>
    </location>
</feature>
<dbReference type="Gene3D" id="3.30.70.1450">
    <property type="entry name" value="Regulator of K+ conductance, C-terminal domain"/>
    <property type="match status" value="2"/>
</dbReference>
<keyword evidence="6 7" id="KW-0472">Membrane</keyword>
<dbReference type="SUPFAM" id="SSF116726">
    <property type="entry name" value="TrkA C-terminal domain-like"/>
    <property type="match status" value="2"/>
</dbReference>
<keyword evidence="3 7" id="KW-0812">Transmembrane</keyword>
<evidence type="ECO:0000256" key="3">
    <source>
        <dbReference type="ARBA" id="ARBA00022692"/>
    </source>
</evidence>
<evidence type="ECO:0000256" key="4">
    <source>
        <dbReference type="ARBA" id="ARBA00022737"/>
    </source>
</evidence>
<dbReference type="PROSITE" id="PS51202">
    <property type="entry name" value="RCK_C"/>
    <property type="match status" value="1"/>
</dbReference>
<feature type="transmembrane region" description="Helical" evidence="7">
    <location>
        <begin position="471"/>
        <end position="499"/>
    </location>
</feature>
<dbReference type="Pfam" id="PF02080">
    <property type="entry name" value="TrkA_C"/>
    <property type="match status" value="1"/>
</dbReference>
<evidence type="ECO:0000256" key="2">
    <source>
        <dbReference type="ARBA" id="ARBA00022448"/>
    </source>
</evidence>
<dbReference type="InterPro" id="IPR004680">
    <property type="entry name" value="Cit_transptr-like_dom"/>
</dbReference>
<feature type="transmembrane region" description="Helical" evidence="7">
    <location>
        <begin position="550"/>
        <end position="570"/>
    </location>
</feature>
<evidence type="ECO:0000256" key="5">
    <source>
        <dbReference type="ARBA" id="ARBA00022989"/>
    </source>
</evidence>
<protein>
    <submittedName>
        <fullName evidence="9">SLC13 family permease</fullName>
    </submittedName>
</protein>
<dbReference type="InterPro" id="IPR036721">
    <property type="entry name" value="RCK_C_sf"/>
</dbReference>
<dbReference type="Proteomes" id="UP000680348">
    <property type="component" value="Unassembled WGS sequence"/>
</dbReference>
<organism evidence="9 10">
    <name type="scientific">Pseudaminobacter soli</name>
    <name type="common">ex Zhang et al. 2022</name>
    <dbReference type="NCBI Taxonomy" id="2831468"/>
    <lineage>
        <taxon>Bacteria</taxon>
        <taxon>Pseudomonadati</taxon>
        <taxon>Pseudomonadota</taxon>
        <taxon>Alphaproteobacteria</taxon>
        <taxon>Hyphomicrobiales</taxon>
        <taxon>Phyllobacteriaceae</taxon>
        <taxon>Pseudaminobacter</taxon>
    </lineage>
</organism>
<keyword evidence="2" id="KW-0813">Transport</keyword>
<feature type="transmembrane region" description="Helical" evidence="7">
    <location>
        <begin position="432"/>
        <end position="451"/>
    </location>
</feature>
<feature type="transmembrane region" description="Helical" evidence="7">
    <location>
        <begin position="177"/>
        <end position="196"/>
    </location>
</feature>
<reference evidence="9" key="1">
    <citation type="submission" date="2021-04" db="EMBL/GenBank/DDBJ databases">
        <title>Pseudaminobacter soli sp. nov., isolated from paddy soil contaminated by heavy metals.</title>
        <authorList>
            <person name="Zhang K."/>
        </authorList>
    </citation>
    <scope>NUCLEOTIDE SEQUENCE</scope>
    <source>
        <strain evidence="9">19-2017</strain>
    </source>
</reference>
<feature type="transmembrane region" description="Helical" evidence="7">
    <location>
        <begin position="403"/>
        <end position="420"/>
    </location>
</feature>
<name>A0A942DW19_9HYPH</name>
<comment type="caution">
    <text evidence="9">The sequence shown here is derived from an EMBL/GenBank/DDBJ whole genome shotgun (WGS) entry which is preliminary data.</text>
</comment>
<dbReference type="PANTHER" id="PTHR43652:SF2">
    <property type="entry name" value="BASIC AMINO ACID ANTIPORTER YFCC-RELATED"/>
    <property type="match status" value="1"/>
</dbReference>
<dbReference type="Pfam" id="PF03600">
    <property type="entry name" value="CitMHS"/>
    <property type="match status" value="1"/>
</dbReference>
<feature type="transmembrane region" description="Helical" evidence="7">
    <location>
        <begin position="30"/>
        <end position="49"/>
    </location>
</feature>
<dbReference type="GO" id="GO:0006813">
    <property type="term" value="P:potassium ion transport"/>
    <property type="evidence" value="ECO:0007669"/>
    <property type="project" value="InterPro"/>
</dbReference>
<dbReference type="EMBL" id="JAGWCR010000004">
    <property type="protein sequence ID" value="MBS3648624.1"/>
    <property type="molecule type" value="Genomic_DNA"/>
</dbReference>
<gene>
    <name evidence="9" type="ORF">KEU06_08275</name>
</gene>
<feature type="transmembrane region" description="Helical" evidence="7">
    <location>
        <begin position="134"/>
        <end position="157"/>
    </location>
</feature>
<dbReference type="InterPro" id="IPR051679">
    <property type="entry name" value="DASS-Related_Transporters"/>
</dbReference>
<evidence type="ECO:0000313" key="10">
    <source>
        <dbReference type="Proteomes" id="UP000680348"/>
    </source>
</evidence>
<dbReference type="RefSeq" id="WP_188254198.1">
    <property type="nucleotide sequence ID" value="NZ_JABVCF010000004.1"/>
</dbReference>
<evidence type="ECO:0000256" key="7">
    <source>
        <dbReference type="SAM" id="Phobius"/>
    </source>
</evidence>
<accession>A0A942DW19</accession>
<evidence type="ECO:0000256" key="1">
    <source>
        <dbReference type="ARBA" id="ARBA00004141"/>
    </source>
</evidence>
<evidence type="ECO:0000259" key="8">
    <source>
        <dbReference type="PROSITE" id="PS51202"/>
    </source>
</evidence>
<evidence type="ECO:0000256" key="6">
    <source>
        <dbReference type="ARBA" id="ARBA00023136"/>
    </source>
</evidence>
<dbReference type="GO" id="GO:0005886">
    <property type="term" value="C:plasma membrane"/>
    <property type="evidence" value="ECO:0007669"/>
    <property type="project" value="TreeGrafter"/>
</dbReference>
<keyword evidence="4" id="KW-0677">Repeat</keyword>
<keyword evidence="10" id="KW-1185">Reference proteome</keyword>
<sequence>MTFEQAAILVLLAAMLVLFALDRIRMEVVALGGLALGYHLGLVPVNSLFSGFSHSAVITVVEILLIVQVLSRSAVLDLLADRITAIAPGRLSTIAALCGLSAFVSAIMNNIGALALMLPIVFSVCHGRGIDPKAVLMPVSFAALLGGTCSIIGTPANLVVSQQLATVTGHGFAFFDYAYAGVPGAIAGIIAIVAWVPRLFAIEPSKISLQGEVGLRRKVAELAVPAASPLVGTSLADFPLTLYGVQRNEQQLFLARNDQQLAAGDRLLVEGSEAELSRLVATGALAYTHHAIDDETVQAVVMPESTVVGSRIGNVGAFAAGGVTVLSVSPQTHRIEGSFSDIQLSIGDVLVLAGNRDAIREAISETELLEVSGASRSDVGSPLPLAIFAAGIVLAAFGVAPDLAFGAVVLVLAALGNLNLRTALADLNWPILLMLAAMIPLGAAVGTTGAADVLSGWLLHIVPTHQSLALSAAMLLLAVLITPFVNNATTAIVLGPVAISAAQAAGVAPEPVLIAVALGASIDFLTPFGHHNNTVVMGIAGYRFTDFAKAGWPATLAAGVVALVMIALVWV</sequence>